<reference evidence="1" key="2">
    <citation type="submission" date="2022-10" db="EMBL/GenBank/DDBJ databases">
        <authorList>
            <consortium name="ENA_rothamsted_submissions"/>
            <consortium name="culmorum"/>
            <person name="King R."/>
        </authorList>
    </citation>
    <scope>NUCLEOTIDE SEQUENCE</scope>
</reference>
<name>A0A9N9RJ37_9DIPT</name>
<organism evidence="1 2">
    <name type="scientific">Chironomus riparius</name>
    <dbReference type="NCBI Taxonomy" id="315576"/>
    <lineage>
        <taxon>Eukaryota</taxon>
        <taxon>Metazoa</taxon>
        <taxon>Ecdysozoa</taxon>
        <taxon>Arthropoda</taxon>
        <taxon>Hexapoda</taxon>
        <taxon>Insecta</taxon>
        <taxon>Pterygota</taxon>
        <taxon>Neoptera</taxon>
        <taxon>Endopterygota</taxon>
        <taxon>Diptera</taxon>
        <taxon>Nematocera</taxon>
        <taxon>Chironomoidea</taxon>
        <taxon>Chironomidae</taxon>
        <taxon>Chironominae</taxon>
        <taxon>Chironomus</taxon>
    </lineage>
</organism>
<evidence type="ECO:0000313" key="2">
    <source>
        <dbReference type="Proteomes" id="UP001153620"/>
    </source>
</evidence>
<evidence type="ECO:0000313" key="1">
    <source>
        <dbReference type="EMBL" id="CAG9799047.1"/>
    </source>
</evidence>
<keyword evidence="2" id="KW-1185">Reference proteome</keyword>
<dbReference type="Proteomes" id="UP001153620">
    <property type="component" value="Chromosome 1"/>
</dbReference>
<dbReference type="EMBL" id="OU895877">
    <property type="protein sequence ID" value="CAG9799047.1"/>
    <property type="molecule type" value="Genomic_DNA"/>
</dbReference>
<gene>
    <name evidence="1" type="ORF">CHIRRI_LOCUS2022</name>
</gene>
<reference evidence="1" key="1">
    <citation type="submission" date="2022-01" db="EMBL/GenBank/DDBJ databases">
        <authorList>
            <person name="King R."/>
        </authorList>
    </citation>
    <scope>NUCLEOTIDE SEQUENCE</scope>
</reference>
<accession>A0A9N9RJ37</accession>
<sequence length="37" mass="4566">MRILRTYLCEFTHMSSLTEYTLLCHTIFFTFSYECTY</sequence>
<dbReference type="AlphaFoldDB" id="A0A9N9RJ37"/>
<protein>
    <submittedName>
        <fullName evidence="1">Uncharacterized protein</fullName>
    </submittedName>
</protein>
<proteinExistence type="predicted"/>